<sequence length="909" mass="102070">MRISSAKSSSGVVLGGLGTGSIELWPDGTFREWLIFNNKRWTMHGQNEFYVSDADLAFALRVGGDDIEDPPVRLLRTGFWIENDQDLTYGGCGPHAILDPYHMPWLRPVNSIDYDGRPPMAILRFNDSSFDRYGLEVSMEAFSPFVVGDVVRSSIPSIILRFRFRNKGSKELSLSLMGIMRNPHNINDQTMTRNRAISSPRYSGVAMNGVNLPTSHGMHGGELGLVYVDGVDSGASFELDRKDRESLVLSLRSIFVDFRGDGLINGSIDAEATGYDLYSMLTRLIRLKPGEEKTLVAIIAWFYPNHIDHGQRVGHYYENMFSNLSDVLDYVAANHDSLYADVRKFVDNIYNINYDEWIIDLAMSQLTTFAKSSWFTKNGFFGIWEGGPGCCGISTLDVALWGSVGVNLLFPDLAKRIVIEFSRHILTPEESPQYELFTLAFPSNMNMYREALRSDPSIQHDRDKLMSVIRSIAEKGVDPSGRVPHAFRGSSEIDSYDRNDLMPEYILLSLLSYRWTGDRDYLRSIWPSIGIVMNAMLRQHDDAKTGLPYHTLPSGYEGYSQVAGMIGRNQREADLLRQLMSGPMYFPTTVNTFDAMSLFGIALFTSDLWLAALRAIREIGTEAGDESLSKTVDEIYDRAVSNMVKLLWNGKYFDLWRDPVTGLRDEACMTAGLTGEWYLNQLLGIGYSIDRDKVISMLRAIYEYNYKENEGLLNATYPGKPRPSLSGDMKYFNGLGIPYRISSQMDTPWTGVEIQVAEHMMWEGMIKEGLEILRNVHERYLHYGIYWNHIECDGHYFRPLVSMDIPNALAGFRYVGSLGLVLIKPRLQDLKGPVLAPGFVGSLISSGRSISISGVLGSLRINAVNVFNAKVTSISINGKPVKFSYGKDEAILLDEPITLGSGDSITMEL</sequence>
<dbReference type="Proteomes" id="UP000610960">
    <property type="component" value="Unassembled WGS sequence"/>
</dbReference>
<reference evidence="3" key="2">
    <citation type="submission" date="2020-09" db="EMBL/GenBank/DDBJ databases">
        <authorList>
            <person name="Sun Q."/>
            <person name="Ohkuma M."/>
        </authorList>
    </citation>
    <scope>NUCLEOTIDE SEQUENCE</scope>
    <source>
        <strain evidence="3">JCM 10088</strain>
    </source>
</reference>
<dbReference type="PANTHER" id="PTHR12654">
    <property type="entry name" value="BILE ACID BETA-GLUCOSIDASE-RELATED"/>
    <property type="match status" value="1"/>
</dbReference>
<dbReference type="InterPro" id="IPR024462">
    <property type="entry name" value="GH116_N"/>
</dbReference>
<dbReference type="InterPro" id="IPR008928">
    <property type="entry name" value="6-hairpin_glycosidase_sf"/>
</dbReference>
<gene>
    <name evidence="3" type="ORF">GCM10007981_03770</name>
</gene>
<dbReference type="Pfam" id="PF12215">
    <property type="entry name" value="Glyco_hydr_116N"/>
    <property type="match status" value="1"/>
</dbReference>
<dbReference type="GO" id="GO:0005975">
    <property type="term" value="P:carbohydrate metabolic process"/>
    <property type="evidence" value="ECO:0007669"/>
    <property type="project" value="InterPro"/>
</dbReference>
<evidence type="ECO:0000313" key="3">
    <source>
        <dbReference type="EMBL" id="GGP19567.1"/>
    </source>
</evidence>
<dbReference type="InterPro" id="IPR052566">
    <property type="entry name" value="Non-lysos_glucosylceramidase"/>
</dbReference>
<evidence type="ECO:0008006" key="5">
    <source>
        <dbReference type="Google" id="ProtNLM"/>
    </source>
</evidence>
<dbReference type="OrthoDB" id="40125at2157"/>
<dbReference type="Gene3D" id="1.50.10.10">
    <property type="match status" value="1"/>
</dbReference>
<evidence type="ECO:0000313" key="4">
    <source>
        <dbReference type="Proteomes" id="UP000610960"/>
    </source>
</evidence>
<dbReference type="InterPro" id="IPR006775">
    <property type="entry name" value="GH116_catalytic"/>
</dbReference>
<reference evidence="3" key="1">
    <citation type="journal article" date="2014" name="Int. J. Syst. Evol. Microbiol.">
        <title>Complete genome sequence of Corynebacterium casei LMG S-19264T (=DSM 44701T), isolated from a smear-ripened cheese.</title>
        <authorList>
            <consortium name="US DOE Joint Genome Institute (JGI-PGF)"/>
            <person name="Walter F."/>
            <person name="Albersmeier A."/>
            <person name="Kalinowski J."/>
            <person name="Ruckert C."/>
        </authorList>
    </citation>
    <scope>NUCLEOTIDE SEQUENCE</scope>
    <source>
        <strain evidence="3">JCM 10088</strain>
    </source>
</reference>
<proteinExistence type="predicted"/>
<evidence type="ECO:0000259" key="1">
    <source>
        <dbReference type="Pfam" id="PF04685"/>
    </source>
</evidence>
<comment type="caution">
    <text evidence="3">The sequence shown here is derived from an EMBL/GenBank/DDBJ whole genome shotgun (WGS) entry which is preliminary data.</text>
</comment>
<feature type="domain" description="Glycosyl-hydrolase family 116 catalytic region" evidence="1">
    <location>
        <begin position="380"/>
        <end position="548"/>
    </location>
</feature>
<feature type="domain" description="Glycosyl-hydrolase family 116 N-terminal" evidence="2">
    <location>
        <begin position="11"/>
        <end position="337"/>
    </location>
</feature>
<dbReference type="InterPro" id="IPR012341">
    <property type="entry name" value="6hp_glycosidase-like_sf"/>
</dbReference>
<dbReference type="Pfam" id="PF04685">
    <property type="entry name" value="DUF608"/>
    <property type="match status" value="2"/>
</dbReference>
<dbReference type="RefSeq" id="WP_188595763.1">
    <property type="nucleotide sequence ID" value="NZ_BMNL01000001.1"/>
</dbReference>
<feature type="domain" description="Glycosyl-hydrolase family 116 catalytic region" evidence="1">
    <location>
        <begin position="591"/>
        <end position="787"/>
    </location>
</feature>
<organism evidence="3 4">
    <name type="scientific">Thermocladium modestius</name>
    <dbReference type="NCBI Taxonomy" id="62609"/>
    <lineage>
        <taxon>Archaea</taxon>
        <taxon>Thermoproteota</taxon>
        <taxon>Thermoprotei</taxon>
        <taxon>Thermoproteales</taxon>
        <taxon>Thermoproteaceae</taxon>
        <taxon>Thermocladium</taxon>
    </lineage>
</organism>
<dbReference type="EMBL" id="BMNL01000001">
    <property type="protein sequence ID" value="GGP19567.1"/>
    <property type="molecule type" value="Genomic_DNA"/>
</dbReference>
<dbReference type="SUPFAM" id="SSF48208">
    <property type="entry name" value="Six-hairpin glycosidases"/>
    <property type="match status" value="1"/>
</dbReference>
<evidence type="ECO:0000259" key="2">
    <source>
        <dbReference type="Pfam" id="PF12215"/>
    </source>
</evidence>
<dbReference type="AlphaFoldDB" id="A0A830GU68"/>
<name>A0A830GU68_9CREN</name>
<protein>
    <recommendedName>
        <fullName evidence="5">Glycosyl-hydrolase family 116 catalytic region domain-containing protein</fullName>
    </recommendedName>
</protein>
<dbReference type="PANTHER" id="PTHR12654:SF0">
    <property type="entry name" value="NON-LYSOSOMAL GLUCOSYLCERAMIDASE"/>
    <property type="match status" value="1"/>
</dbReference>
<dbReference type="GO" id="GO:0008422">
    <property type="term" value="F:beta-glucosidase activity"/>
    <property type="evidence" value="ECO:0007669"/>
    <property type="project" value="TreeGrafter"/>
</dbReference>
<keyword evidence="4" id="KW-1185">Reference proteome</keyword>
<accession>A0A830GU68</accession>